<evidence type="ECO:0000313" key="1">
    <source>
        <dbReference type="EMBL" id="SPK74700.1"/>
    </source>
</evidence>
<name>A0A375HL23_9BURK</name>
<accession>A0A375HL23</accession>
<keyword evidence="1" id="KW-0614">Plasmid</keyword>
<dbReference type="AlphaFoldDB" id="A0A375HL23"/>
<organism evidence="1 2">
    <name type="scientific">Cupriavidus taiwanensis</name>
    <dbReference type="NCBI Taxonomy" id="164546"/>
    <lineage>
        <taxon>Bacteria</taxon>
        <taxon>Pseudomonadati</taxon>
        <taxon>Pseudomonadota</taxon>
        <taxon>Betaproteobacteria</taxon>
        <taxon>Burkholderiales</taxon>
        <taxon>Burkholderiaceae</taxon>
        <taxon>Cupriavidus</taxon>
    </lineage>
</organism>
<gene>
    <name evidence="1" type="ORF">CT19425_MP20410</name>
</gene>
<dbReference type="EMBL" id="LT991977">
    <property type="protein sequence ID" value="SPK74700.1"/>
    <property type="molecule type" value="Genomic_DNA"/>
</dbReference>
<evidence type="ECO:0000313" key="2">
    <source>
        <dbReference type="Proteomes" id="UP000255505"/>
    </source>
</evidence>
<sequence>MSLVTSPTTFRPSPKAVTVPNAARCSVDSRYANHPAGTVLLKFQKLPEPVIIAGVALTGLAACPLVRH</sequence>
<dbReference type="Proteomes" id="UP000255505">
    <property type="component" value="Plasmid II"/>
</dbReference>
<geneLocation type="plasmid" evidence="1">
    <name>II</name>
</geneLocation>
<protein>
    <submittedName>
        <fullName evidence="1">Uncharacterized protein</fullName>
    </submittedName>
</protein>
<proteinExistence type="predicted"/>
<reference evidence="1 2" key="1">
    <citation type="submission" date="2018-01" db="EMBL/GenBank/DDBJ databases">
        <authorList>
            <person name="Gaut B.S."/>
            <person name="Morton B.R."/>
            <person name="Clegg M.T."/>
            <person name="Duvall M.R."/>
        </authorList>
    </citation>
    <scope>NUCLEOTIDE SEQUENCE [LARGE SCALE GENOMIC DNA]</scope>
    <source>
        <strain evidence="1">Cupriavidus taiwanensis LMG 19425</strain>
        <plasmid evidence="2">Plasmid ii</plasmid>
    </source>
</reference>